<gene>
    <name evidence="8" type="ORF">AKO1_005856</name>
</gene>
<evidence type="ECO:0000256" key="5">
    <source>
        <dbReference type="ARBA" id="ARBA00022840"/>
    </source>
</evidence>
<dbReference type="SUPFAM" id="SSF55681">
    <property type="entry name" value="Class II aaRS and biotin synthetases"/>
    <property type="match status" value="1"/>
</dbReference>
<reference evidence="8 9" key="1">
    <citation type="submission" date="2024-03" db="EMBL/GenBank/DDBJ databases">
        <title>The Acrasis kona genome and developmental transcriptomes reveal deep origins of eukaryotic multicellular pathways.</title>
        <authorList>
            <person name="Sheikh S."/>
            <person name="Fu C.-J."/>
            <person name="Brown M.W."/>
            <person name="Baldauf S.L."/>
        </authorList>
    </citation>
    <scope>NUCLEOTIDE SEQUENCE [LARGE SCALE GENOMIC DNA]</scope>
    <source>
        <strain evidence="8 9">ATCC MYA-3509</strain>
    </source>
</reference>
<keyword evidence="1" id="KW-0963">Cytoplasm</keyword>
<dbReference type="InterPro" id="IPR004618">
    <property type="entry name" value="AsnA"/>
</dbReference>
<evidence type="ECO:0000256" key="3">
    <source>
        <dbReference type="ARBA" id="ARBA00022605"/>
    </source>
</evidence>
<dbReference type="InterPro" id="IPR045864">
    <property type="entry name" value="aa-tRNA-synth_II/BPL/LPL"/>
</dbReference>
<keyword evidence="3" id="KW-0028">Amino-acid biosynthesis</keyword>
<dbReference type="GO" id="GO:0005829">
    <property type="term" value="C:cytosol"/>
    <property type="evidence" value="ECO:0007669"/>
    <property type="project" value="TreeGrafter"/>
</dbReference>
<comment type="caution">
    <text evidence="8">The sequence shown here is derived from an EMBL/GenBank/DDBJ whole genome shotgun (WGS) entry which is preliminary data.</text>
</comment>
<dbReference type="Pfam" id="PF03590">
    <property type="entry name" value="AsnA"/>
    <property type="match status" value="1"/>
</dbReference>
<dbReference type="AlphaFoldDB" id="A0AAW2YIX9"/>
<dbReference type="GO" id="GO:0006529">
    <property type="term" value="P:asparagine biosynthetic process"/>
    <property type="evidence" value="ECO:0007669"/>
    <property type="project" value="UniProtKB-KW"/>
</dbReference>
<dbReference type="NCBIfam" id="TIGR00669">
    <property type="entry name" value="asnA"/>
    <property type="match status" value="1"/>
</dbReference>
<protein>
    <submittedName>
        <fullName evidence="8">Aspartate-ammonia ligase</fullName>
    </submittedName>
</protein>
<evidence type="ECO:0000256" key="1">
    <source>
        <dbReference type="ARBA" id="ARBA00022490"/>
    </source>
</evidence>
<dbReference type="PIRSF" id="PIRSF001555">
    <property type="entry name" value="Asp_ammon_ligase"/>
    <property type="match status" value="1"/>
</dbReference>
<sequence>MSQATVTIPEGYKSPLSLLETEVAIKQVKDFFESNLSKNLNLTRISAPLFVKPETGLNDNLNGVESAVNFTAKDVGTSKLEIVHSLAKWKRMALHRYKFSSGSGLYADMNAIRKDEDLSNLHSIYVDQWDWERIIDREQRNKDFLKEIVQKLYSTFKDTETFVSEKVNSAIKPTLPEKIHFLTTKELELEFPDLDAKGREHAICKKHGAVFLMEIGHLLPKSGIKHDGRAPDYDDWELNGDILFWYPLLDRSIELSSMGIRVSAESLKSQLDIANANDRLELDYHKNIIDGTLPFTIGGGIGQSRICMFFLKKAHIGEVQSTLWDENTLKVCAEAGVDLL</sequence>
<evidence type="ECO:0000313" key="9">
    <source>
        <dbReference type="Proteomes" id="UP001431209"/>
    </source>
</evidence>
<evidence type="ECO:0000256" key="6">
    <source>
        <dbReference type="ARBA" id="ARBA00022888"/>
    </source>
</evidence>
<keyword evidence="5" id="KW-0067">ATP-binding</keyword>
<name>A0AAW2YIX9_9EUKA</name>
<dbReference type="HAMAP" id="MF_00555">
    <property type="entry name" value="AsnA"/>
    <property type="match status" value="1"/>
</dbReference>
<dbReference type="Gene3D" id="3.30.930.10">
    <property type="entry name" value="Bira Bifunctional Protein, Domain 2"/>
    <property type="match status" value="1"/>
</dbReference>
<dbReference type="Proteomes" id="UP001431209">
    <property type="component" value="Unassembled WGS sequence"/>
</dbReference>
<keyword evidence="9" id="KW-1185">Reference proteome</keyword>
<evidence type="ECO:0000256" key="4">
    <source>
        <dbReference type="ARBA" id="ARBA00022741"/>
    </source>
</evidence>
<dbReference type="PANTHER" id="PTHR30073">
    <property type="entry name" value="ASPARTATE--AMMONIA LIGASE"/>
    <property type="match status" value="1"/>
</dbReference>
<organism evidence="8 9">
    <name type="scientific">Acrasis kona</name>
    <dbReference type="NCBI Taxonomy" id="1008807"/>
    <lineage>
        <taxon>Eukaryota</taxon>
        <taxon>Discoba</taxon>
        <taxon>Heterolobosea</taxon>
        <taxon>Tetramitia</taxon>
        <taxon>Eutetramitia</taxon>
        <taxon>Acrasidae</taxon>
        <taxon>Acrasis</taxon>
    </lineage>
</organism>
<keyword evidence="6" id="KW-0061">Asparagine biosynthesis</keyword>
<dbReference type="InterPro" id="IPR006195">
    <property type="entry name" value="aa-tRNA-synth_II"/>
</dbReference>
<keyword evidence="4" id="KW-0547">Nucleotide-binding</keyword>
<dbReference type="EMBL" id="JAOPGA020000155">
    <property type="protein sequence ID" value="KAL0477222.1"/>
    <property type="molecule type" value="Genomic_DNA"/>
</dbReference>
<dbReference type="PROSITE" id="PS50862">
    <property type="entry name" value="AA_TRNA_LIGASE_II"/>
    <property type="match status" value="1"/>
</dbReference>
<dbReference type="GO" id="GO:0004071">
    <property type="term" value="F:aspartate-ammonia ligase activity"/>
    <property type="evidence" value="ECO:0007669"/>
    <property type="project" value="InterPro"/>
</dbReference>
<dbReference type="PANTHER" id="PTHR30073:SF5">
    <property type="entry name" value="ASPARTATE--AMMONIA LIGASE"/>
    <property type="match status" value="1"/>
</dbReference>
<evidence type="ECO:0000259" key="7">
    <source>
        <dbReference type="PROSITE" id="PS50862"/>
    </source>
</evidence>
<proteinExistence type="inferred from homology"/>
<accession>A0AAW2YIX9</accession>
<dbReference type="GO" id="GO:0005524">
    <property type="term" value="F:ATP binding"/>
    <property type="evidence" value="ECO:0007669"/>
    <property type="project" value="UniProtKB-KW"/>
</dbReference>
<evidence type="ECO:0000256" key="2">
    <source>
        <dbReference type="ARBA" id="ARBA00022598"/>
    </source>
</evidence>
<feature type="domain" description="Aminoacyl-transfer RNA synthetases class-II family profile" evidence="7">
    <location>
        <begin position="28"/>
        <end position="325"/>
    </location>
</feature>
<keyword evidence="2 8" id="KW-0436">Ligase</keyword>
<evidence type="ECO:0000313" key="8">
    <source>
        <dbReference type="EMBL" id="KAL0477222.1"/>
    </source>
</evidence>